<dbReference type="AlphaFoldDB" id="A0A1M7K1G7"/>
<accession>A0A1M7K1G7</accession>
<gene>
    <name evidence="1" type="ORF">SAMN05444171_0078</name>
</gene>
<evidence type="ECO:0000313" key="2">
    <source>
        <dbReference type="Proteomes" id="UP000183208"/>
    </source>
</evidence>
<proteinExistence type="predicted"/>
<reference evidence="1 2" key="1">
    <citation type="submission" date="2016-10" db="EMBL/GenBank/DDBJ databases">
        <authorList>
            <person name="de Groot N.N."/>
        </authorList>
    </citation>
    <scope>NUCLEOTIDE SEQUENCE [LARGE SCALE GENOMIC DNA]</scope>
    <source>
        <strain evidence="1 2">GAS522</strain>
    </source>
</reference>
<dbReference type="Proteomes" id="UP000183208">
    <property type="component" value="Unassembled WGS sequence"/>
</dbReference>
<name>A0A1M7K1G7_9BRAD</name>
<organism evidence="1 2">
    <name type="scientific">Bradyrhizobium lablabi</name>
    <dbReference type="NCBI Taxonomy" id="722472"/>
    <lineage>
        <taxon>Bacteria</taxon>
        <taxon>Pseudomonadati</taxon>
        <taxon>Pseudomonadota</taxon>
        <taxon>Alphaproteobacteria</taxon>
        <taxon>Hyphomicrobiales</taxon>
        <taxon>Nitrobacteraceae</taxon>
        <taxon>Bradyrhizobium</taxon>
    </lineage>
</organism>
<sequence>MRGEFYIHRVRDQGTGKLTLLGAMGTDRNHASTVSQEDVQSPNELILFDELLGMLKKDDVFPKKFLGDLFRSAGQQVNV</sequence>
<evidence type="ECO:0000313" key="1">
    <source>
        <dbReference type="EMBL" id="SEB85640.1"/>
    </source>
</evidence>
<dbReference type="RefSeq" id="WP_074814152.1">
    <property type="nucleotide sequence ID" value="NZ_FNTI01000001.1"/>
</dbReference>
<protein>
    <submittedName>
        <fullName evidence="1">Uncharacterized protein</fullName>
    </submittedName>
</protein>
<dbReference type="EMBL" id="FNTI01000001">
    <property type="protein sequence ID" value="SEB85640.1"/>
    <property type="molecule type" value="Genomic_DNA"/>
</dbReference>